<dbReference type="SMART" id="SM00242">
    <property type="entry name" value="MYSc"/>
    <property type="match status" value="1"/>
</dbReference>
<reference evidence="12 13" key="2">
    <citation type="submission" date="2018-11" db="EMBL/GenBank/DDBJ databases">
        <authorList>
            <consortium name="Pathogen Informatics"/>
        </authorList>
    </citation>
    <scope>NUCLEOTIDE SEQUENCE [LARGE SCALE GENOMIC DNA]</scope>
</reference>
<keyword evidence="4 9" id="KW-0175">Coiled coil</keyword>
<evidence type="ECO:0000313" key="13">
    <source>
        <dbReference type="Proteomes" id="UP000280834"/>
    </source>
</evidence>
<dbReference type="Gene3D" id="1.20.5.370">
    <property type="match status" value="3"/>
</dbReference>
<gene>
    <name evidence="12" type="ORF">BTMF_LOCUS5976</name>
</gene>
<dbReference type="Pfam" id="PF00063">
    <property type="entry name" value="Myosin_head"/>
    <property type="match status" value="1"/>
</dbReference>
<dbReference type="Pfam" id="PF01576">
    <property type="entry name" value="Myosin_tail_1"/>
    <property type="match status" value="1"/>
</dbReference>
<dbReference type="PRINTS" id="PR00193">
    <property type="entry name" value="MYOSINHEAVY"/>
</dbReference>
<dbReference type="CDD" id="cd01377">
    <property type="entry name" value="MYSc_class_II"/>
    <property type="match status" value="1"/>
</dbReference>
<evidence type="ECO:0000256" key="2">
    <source>
        <dbReference type="ARBA" id="ARBA00022741"/>
    </source>
</evidence>
<feature type="coiled-coil region" evidence="9">
    <location>
        <begin position="1910"/>
        <end position="1965"/>
    </location>
</feature>
<dbReference type="Gene3D" id="1.10.10.820">
    <property type="match status" value="1"/>
</dbReference>
<dbReference type="FunFam" id="1.10.10.820:FF:000001">
    <property type="entry name" value="Myosin heavy chain"/>
    <property type="match status" value="1"/>
</dbReference>
<feature type="domain" description="Myosin N-terminal SH3-like" evidence="11">
    <location>
        <begin position="28"/>
        <end position="77"/>
    </location>
</feature>
<dbReference type="Pfam" id="PF02736">
    <property type="entry name" value="Myosin_N"/>
    <property type="match status" value="1"/>
</dbReference>
<dbReference type="FunFam" id="1.20.58.530:FF:000001">
    <property type="entry name" value="Myosin heavy chain"/>
    <property type="match status" value="1"/>
</dbReference>
<dbReference type="Gene3D" id="1.20.5.4820">
    <property type="match status" value="1"/>
</dbReference>
<feature type="domain" description="Myosin motor" evidence="10">
    <location>
        <begin position="81"/>
        <end position="786"/>
    </location>
</feature>
<dbReference type="Gene3D" id="1.20.120.720">
    <property type="entry name" value="Myosin VI head, motor domain, U50 subdomain"/>
    <property type="match status" value="1"/>
</dbReference>
<sequence>MSEYESNPGWQYLRQRQQQVLITSKKFDSKKNVWVPDEEEGFIAAEIKSTKDDFVTLITCKGVEKTLKKDETRKMNPPKYEKTEDMANLTFLSDASVLHNLRERYLSMMIYTYSGLFCVVINPYKRLPIYTENICEMYIGKRRSEMPPHLFAVSDEAYRNMINDHRNQSMLITGESGAGKTENTKKVIAYLAIVGAPHLSNKSEKNRRENASSIEDQIVRTNPVLEAFGNAKTVRNNNSSRFGKFIRIHFNAGGRLAGADIEHYLLEKSRVIKQAPGERCYHIFYQIMSGQIAGLKEKLFLTREIKDYHLISQAEVTIDDVNDKEEMRITDESFDIMHFTEQEKQDLFALVAGIIHMGEIKFKQRQREEQAECEDHQEGDLACKLWMVNTNNFISSLLKPRVKVGLEWVSKGQNLEQVNWAVGALAKAIYARMFAWLIKRCNKTLDAQDRSRDYFIGVLDIAGFEIFDFNSFEQLWINFVNEKLQQFFNHHMFVLEQQEYQREGIRWEFIDFGLDLQACIELIEKPLGIISMLDEECIVPKASDFTLAQKVNDQHLGKHPNFQKPKPPKGKQASAHLAIVHYAGTVRYNVTDWLEKNKDPLNDTAVGVLKANAGMVLMTQIWEDYKTQEDMTNLAKEGKTSRKKGKSSSFMTVSMIYRESLNNLMTMLYKTYPHFIRCIIPNEKKQSGVIEASLVLNQLICNGVLEGIRICRKGFPNRTLHANFKQRYAILATEDASSEIDLKQCVVKMCATLERVGTLKPEDYCVGNTKVFFKAGIFAQLEKLRDEALSIIITKFQNACRHYQVQCDLRCRMQKKAAVLLLQRNIRVWCTLRNWNWFKLYGLVKLLIKGSKKDEEFEALQRKAKELEENFNREKQLRKDKESEVVKLVTEKQQLFLQLEQEKDISAEGEERAAKLLAQKIDAEKQARIFFLNQFACVKEQLAEQEDRNAILSEVKSKIEYDNEVLKSTVAELEATCKKLDQDKQVKDHQLRSLQDEIKSQDEIIAKTSKEKKCQEEISRKLLEEIQVGEDKLNHLNKVRNKLEQTIDEIEENLERERRVRQDIEKSKRKAEGELKIAQENVEEFMKQKHEMENALKKKDTEIASMLNRIDDEQSSVNKIQRQLKEQIARYHELEEELQTERQAKLKIERSRSEMQKELEELSDRLDEAGGATQAQIELNKKREAELAKLRRDLEEVSLNAETAIANLRKKHNDAMVELSGELDSTQKERIRMEKEKGTLQREIDTLRNQCDMEAKQRQNADRFAKQLEAQLADTQLKVDEQVRNLQESIATKNKLQTEVSDTSNIEGIFRQLEDCQNQIAFLNRTKQQLTAQLEEVKRQLEQESHEKHSLNTQLSSLQLECQQLRDAMDEELDSKTELQRLISKANSEVQQWRARYEGEGMSRSEELEEARRKLQAKVQEMQEALDAANSRINSLEKTRLRLAQELEDAQIDADKATSFLHLAKPFHKSDIISGQANSFANSLDKKQKVFDKTVEEWKRKCDMLTQELEASQREVRGATTEAFRLRSTVEETAEQVETLRRENKVLTEELKDVTDQLGEGGKSLHELQKQKRKLEMEKNELQQALDDAESALEIEENKVLRAQIEISQIRSEIEKRITEKEEEFQNTRNNHQRTLESMQASLETETRGRADLLRMKKKLESDITELEVALDHANRTNVDAQKTIKRHQDNVRELQTQIEDEQRQRDELREQMNVIERRIQILQSEKEELSDTLEQAERNRRQTEQEAADIKEAVNSLTQSNYSLSATKRKLESEIQQLHSELNETFNELKNTDERCKKAVMDAGKLAEELQTEQEHSQNLERQRKGLESQMKEMQARLDDVETTALKDGKRILTKLDQRVHDLEIELADECRRHAETLKNYRNRERKVRELQFQVDEDKKNSERMYDLIEKMQTKIKTYKRQIEEAEQLATQNIGKYRQMQHMLEDAEERADTAENSLVRIRARNRFKPQSVGGRIAHSVPFLMYSIKLKIKSKVKKLICRYLYFLEQSVLIDVS</sequence>
<dbReference type="InterPro" id="IPR004009">
    <property type="entry name" value="SH3_Myosin"/>
</dbReference>
<dbReference type="PROSITE" id="PS51844">
    <property type="entry name" value="SH3_LIKE"/>
    <property type="match status" value="1"/>
</dbReference>
<evidence type="ECO:0000256" key="4">
    <source>
        <dbReference type="ARBA" id="ARBA00023054"/>
    </source>
</evidence>
<evidence type="ECO:0000259" key="10">
    <source>
        <dbReference type="PROSITE" id="PS51456"/>
    </source>
</evidence>
<dbReference type="InterPro" id="IPR002928">
    <property type="entry name" value="Myosin_tail"/>
</dbReference>
<evidence type="ECO:0000256" key="9">
    <source>
        <dbReference type="SAM" id="Coils"/>
    </source>
</evidence>
<dbReference type="Gene3D" id="1.20.58.530">
    <property type="match status" value="1"/>
</dbReference>
<keyword evidence="5 8" id="KW-0518">Myosin</keyword>
<dbReference type="PANTHER" id="PTHR13140:SF857">
    <property type="entry name" value="MYOSIN-11"/>
    <property type="match status" value="1"/>
</dbReference>
<dbReference type="Gene3D" id="2.30.30.360">
    <property type="entry name" value="Myosin S1 fragment, N-terminal"/>
    <property type="match status" value="1"/>
</dbReference>
<dbReference type="PANTHER" id="PTHR13140">
    <property type="entry name" value="MYOSIN"/>
    <property type="match status" value="1"/>
</dbReference>
<keyword evidence="7 8" id="KW-0009">Actin-binding</keyword>
<comment type="similarity">
    <text evidence="1 8">Belongs to the TRAFAC class myosin-kinesin ATPase superfamily. Myosin family.</text>
</comment>
<organism evidence="14">
    <name type="scientific">Brugia timori</name>
    <dbReference type="NCBI Taxonomy" id="42155"/>
    <lineage>
        <taxon>Eukaryota</taxon>
        <taxon>Metazoa</taxon>
        <taxon>Ecdysozoa</taxon>
        <taxon>Nematoda</taxon>
        <taxon>Chromadorea</taxon>
        <taxon>Rhabditida</taxon>
        <taxon>Spirurina</taxon>
        <taxon>Spiruromorpha</taxon>
        <taxon>Filarioidea</taxon>
        <taxon>Onchocercidae</taxon>
        <taxon>Brugia</taxon>
    </lineage>
</organism>
<feature type="binding site" evidence="8">
    <location>
        <begin position="174"/>
        <end position="181"/>
    </location>
    <ligand>
        <name>ATP</name>
        <dbReference type="ChEBI" id="CHEBI:30616"/>
    </ligand>
</feature>
<dbReference type="GO" id="GO:0051015">
    <property type="term" value="F:actin filament binding"/>
    <property type="evidence" value="ECO:0007669"/>
    <property type="project" value="InterPro"/>
</dbReference>
<dbReference type="Proteomes" id="UP000280834">
    <property type="component" value="Unassembled WGS sequence"/>
</dbReference>
<dbReference type="Gene3D" id="1.20.5.340">
    <property type="match status" value="3"/>
</dbReference>
<dbReference type="FunFam" id="2.30.30.360:FF:000001">
    <property type="entry name" value="Myosin heavy chain"/>
    <property type="match status" value="1"/>
</dbReference>
<keyword evidence="3 8" id="KW-0067">ATP-binding</keyword>
<dbReference type="InterPro" id="IPR036961">
    <property type="entry name" value="Kinesin_motor_dom_sf"/>
</dbReference>
<dbReference type="GO" id="GO:0007015">
    <property type="term" value="P:actin filament organization"/>
    <property type="evidence" value="ECO:0007669"/>
    <property type="project" value="TreeGrafter"/>
</dbReference>
<keyword evidence="6 8" id="KW-0505">Motor protein</keyword>
<dbReference type="Gene3D" id="3.40.850.10">
    <property type="entry name" value="Kinesin motor domain"/>
    <property type="match status" value="1"/>
</dbReference>
<dbReference type="SUPFAM" id="SSF52540">
    <property type="entry name" value="P-loop containing nucleoside triphosphate hydrolases"/>
    <property type="match status" value="1"/>
</dbReference>
<feature type="coiled-coil region" evidence="9">
    <location>
        <begin position="850"/>
        <end position="884"/>
    </location>
</feature>
<dbReference type="PROSITE" id="PS51456">
    <property type="entry name" value="MYOSIN_MOTOR"/>
    <property type="match status" value="1"/>
</dbReference>
<dbReference type="InterPro" id="IPR001609">
    <property type="entry name" value="Myosin_head_motor_dom-like"/>
</dbReference>
<feature type="region of interest" description="Actin-binding" evidence="8">
    <location>
        <begin position="661"/>
        <end position="683"/>
    </location>
</feature>
<name>A0A158PSX2_9BILA</name>
<dbReference type="WBParaSite" id="BTMF_0000786201-mRNA-1">
    <property type="protein sequence ID" value="BTMF_0000786201-mRNA-1"/>
    <property type="gene ID" value="BTMF_0000786201"/>
</dbReference>
<reference evidence="14" key="1">
    <citation type="submission" date="2016-04" db="UniProtKB">
        <authorList>
            <consortium name="WormBaseParasite"/>
        </authorList>
    </citation>
    <scope>IDENTIFICATION</scope>
</reference>
<evidence type="ECO:0000256" key="8">
    <source>
        <dbReference type="PROSITE-ProRule" id="PRU00782"/>
    </source>
</evidence>
<evidence type="ECO:0000256" key="5">
    <source>
        <dbReference type="ARBA" id="ARBA00023123"/>
    </source>
</evidence>
<dbReference type="STRING" id="42155.A0A158PSX2"/>
<proteinExistence type="inferred from homology"/>
<protein>
    <submittedName>
        <fullName evidence="14">Myosin motor domain-containing protein</fullName>
    </submittedName>
</protein>
<dbReference type="GO" id="GO:0016020">
    <property type="term" value="C:membrane"/>
    <property type="evidence" value="ECO:0007669"/>
    <property type="project" value="TreeGrafter"/>
</dbReference>
<evidence type="ECO:0000259" key="11">
    <source>
        <dbReference type="PROSITE" id="PS51844"/>
    </source>
</evidence>
<dbReference type="EMBL" id="UZAG01015465">
    <property type="protein sequence ID" value="VDO20561.1"/>
    <property type="molecule type" value="Genomic_DNA"/>
</dbReference>
<dbReference type="FunFam" id="1.20.5.370:FF:000010">
    <property type="entry name" value="Myosin heavy chain, isoform G"/>
    <property type="match status" value="1"/>
</dbReference>
<dbReference type="InterPro" id="IPR027417">
    <property type="entry name" value="P-loop_NTPase"/>
</dbReference>
<dbReference type="GO" id="GO:0005524">
    <property type="term" value="F:ATP binding"/>
    <property type="evidence" value="ECO:0007669"/>
    <property type="project" value="UniProtKB-UniRule"/>
</dbReference>
<feature type="coiled-coil region" evidence="9">
    <location>
        <begin position="1495"/>
        <end position="1874"/>
    </location>
</feature>
<dbReference type="FunFam" id="3.40.850.10:FF:000024">
    <property type="entry name" value="Myosin heavy chain, isoform J"/>
    <property type="match status" value="1"/>
</dbReference>
<keyword evidence="13" id="KW-1185">Reference proteome</keyword>
<keyword evidence="2 8" id="KW-0547">Nucleotide-binding</keyword>
<accession>A0A158PSX2</accession>
<dbReference type="GO" id="GO:0000146">
    <property type="term" value="F:microfilament motor activity"/>
    <property type="evidence" value="ECO:0007669"/>
    <property type="project" value="TreeGrafter"/>
</dbReference>
<dbReference type="InterPro" id="IPR014751">
    <property type="entry name" value="XRCC4-like_C"/>
</dbReference>
<dbReference type="GO" id="GO:0005863">
    <property type="term" value="C:striated muscle myosin thick filament"/>
    <property type="evidence" value="ECO:0007669"/>
    <property type="project" value="UniProtKB-ARBA"/>
</dbReference>
<dbReference type="FunFam" id="1.20.5.370:FF:000008">
    <property type="entry name" value="Myosin heavy chain"/>
    <property type="match status" value="1"/>
</dbReference>
<evidence type="ECO:0000313" key="14">
    <source>
        <dbReference type="WBParaSite" id="BTMF_0000786201-mRNA-1"/>
    </source>
</evidence>
<evidence type="ECO:0000256" key="3">
    <source>
        <dbReference type="ARBA" id="ARBA00022840"/>
    </source>
</evidence>
<dbReference type="SUPFAM" id="SSF90257">
    <property type="entry name" value="Myosin rod fragments"/>
    <property type="match status" value="5"/>
</dbReference>
<dbReference type="SUPFAM" id="SSF57997">
    <property type="entry name" value="Tropomyosin"/>
    <property type="match status" value="1"/>
</dbReference>
<dbReference type="Gene3D" id="1.10.287.1490">
    <property type="match status" value="1"/>
</dbReference>
<dbReference type="FunFam" id="1.20.120.720:FF:000001">
    <property type="entry name" value="Myosin heavy chain, muscle"/>
    <property type="match status" value="1"/>
</dbReference>
<evidence type="ECO:0000256" key="7">
    <source>
        <dbReference type="ARBA" id="ARBA00023203"/>
    </source>
</evidence>
<dbReference type="InterPro" id="IPR008989">
    <property type="entry name" value="Myosin_S1_N"/>
</dbReference>
<evidence type="ECO:0000313" key="12">
    <source>
        <dbReference type="EMBL" id="VDO20561.1"/>
    </source>
</evidence>
<dbReference type="GO" id="GO:0016459">
    <property type="term" value="C:myosin complex"/>
    <property type="evidence" value="ECO:0007669"/>
    <property type="project" value="UniProtKB-KW"/>
</dbReference>
<evidence type="ECO:0000256" key="6">
    <source>
        <dbReference type="ARBA" id="ARBA00023175"/>
    </source>
</evidence>
<evidence type="ECO:0000256" key="1">
    <source>
        <dbReference type="ARBA" id="ARBA00008314"/>
    </source>
</evidence>
<feature type="coiled-coil region" evidence="9">
    <location>
        <begin position="963"/>
        <end position="1453"/>
    </location>
</feature>
<dbReference type="FunFam" id="1.20.5.370:FF:000009">
    <property type="entry name" value="Myosin heavy chain, isoform G"/>
    <property type="match status" value="1"/>
</dbReference>